<sequence length="143" mass="16610">MYDAMLRNIIRNRASPHAFACMSLYFAVAFFVAFPIMFFIRFIVRLLIRLRLAFPLVVLENRINFSHPVDRCLLKFLGYVCKLCTAPNKYQCGNHDNHNCGYFCCHRSAPDFVCFVFLTCKQPIYIKYTTQSGGVQINSENNN</sequence>
<accession>A0A0F9T7M8</accession>
<name>A0A0F9T7M8_9ZZZZ</name>
<protein>
    <submittedName>
        <fullName evidence="2">Uncharacterized protein</fullName>
    </submittedName>
</protein>
<organism evidence="2">
    <name type="scientific">marine sediment metagenome</name>
    <dbReference type="NCBI Taxonomy" id="412755"/>
    <lineage>
        <taxon>unclassified sequences</taxon>
        <taxon>metagenomes</taxon>
        <taxon>ecological metagenomes</taxon>
    </lineage>
</organism>
<evidence type="ECO:0000256" key="1">
    <source>
        <dbReference type="SAM" id="Phobius"/>
    </source>
</evidence>
<keyword evidence="1" id="KW-0472">Membrane</keyword>
<evidence type="ECO:0000313" key="2">
    <source>
        <dbReference type="EMBL" id="KKN70957.1"/>
    </source>
</evidence>
<keyword evidence="1" id="KW-0812">Transmembrane</keyword>
<gene>
    <name evidence="2" type="ORF">LCGC14_0425590</name>
</gene>
<proteinExistence type="predicted"/>
<dbReference type="AlphaFoldDB" id="A0A0F9T7M8"/>
<feature type="transmembrane region" description="Helical" evidence="1">
    <location>
        <begin position="24"/>
        <end position="44"/>
    </location>
</feature>
<reference evidence="2" key="1">
    <citation type="journal article" date="2015" name="Nature">
        <title>Complex archaea that bridge the gap between prokaryotes and eukaryotes.</title>
        <authorList>
            <person name="Spang A."/>
            <person name="Saw J.H."/>
            <person name="Jorgensen S.L."/>
            <person name="Zaremba-Niedzwiedzka K."/>
            <person name="Martijn J."/>
            <person name="Lind A.E."/>
            <person name="van Eijk R."/>
            <person name="Schleper C."/>
            <person name="Guy L."/>
            <person name="Ettema T.J."/>
        </authorList>
    </citation>
    <scope>NUCLEOTIDE SEQUENCE</scope>
</reference>
<dbReference type="EMBL" id="LAZR01000393">
    <property type="protein sequence ID" value="KKN70957.1"/>
    <property type="molecule type" value="Genomic_DNA"/>
</dbReference>
<comment type="caution">
    <text evidence="2">The sequence shown here is derived from an EMBL/GenBank/DDBJ whole genome shotgun (WGS) entry which is preliminary data.</text>
</comment>
<keyword evidence="1" id="KW-1133">Transmembrane helix</keyword>